<comment type="caution">
    <text evidence="2">The sequence shown here is derived from an EMBL/GenBank/DDBJ whole genome shotgun (WGS) entry which is preliminary data.</text>
</comment>
<evidence type="ECO:0000313" key="3">
    <source>
        <dbReference type="Proteomes" id="UP000564677"/>
    </source>
</evidence>
<feature type="signal peptide" evidence="1">
    <location>
        <begin position="1"/>
        <end position="18"/>
    </location>
</feature>
<keyword evidence="1" id="KW-0732">Signal</keyword>
<sequence length="122" mass="12840">MKAPLLVLALALTAAAPASEQRIDVALSNFKFTPSTIALVHGQRYVLHLTSSGGHSFAARDFFAAAAMPAADRAKIRDGKVELDSDTAVDLHFTAPGAGTHPIKCTHLLHASFGMTGKFVVN</sequence>
<reference evidence="2 3" key="1">
    <citation type="submission" date="2020-03" db="EMBL/GenBank/DDBJ databases">
        <title>Genomic Encyclopedia of Type Strains, Phase IV (KMG-IV): sequencing the most valuable type-strain genomes for metagenomic binning, comparative biology and taxonomic classification.</title>
        <authorList>
            <person name="Goeker M."/>
        </authorList>
    </citation>
    <scope>NUCLEOTIDE SEQUENCE [LARGE SCALE GENOMIC DNA]</scope>
    <source>
        <strain evidence="2 3">DSM 4733</strain>
    </source>
</reference>
<protein>
    <submittedName>
        <fullName evidence="2">Putative cupredoxin-like copper-binding protein</fullName>
    </submittedName>
</protein>
<feature type="chain" id="PRO_5030793805" evidence="1">
    <location>
        <begin position="19"/>
        <end position="122"/>
    </location>
</feature>
<name>A0A7X5UW87_9SPHN</name>
<dbReference type="InterPro" id="IPR008972">
    <property type="entry name" value="Cupredoxin"/>
</dbReference>
<dbReference type="Gene3D" id="2.60.40.420">
    <property type="entry name" value="Cupredoxins - blue copper proteins"/>
    <property type="match status" value="1"/>
</dbReference>
<dbReference type="AlphaFoldDB" id="A0A7X5UW87"/>
<evidence type="ECO:0000256" key="1">
    <source>
        <dbReference type="SAM" id="SignalP"/>
    </source>
</evidence>
<keyword evidence="3" id="KW-1185">Reference proteome</keyword>
<organism evidence="2 3">
    <name type="scientific">Sphingomonas leidyi</name>
    <dbReference type="NCBI Taxonomy" id="68569"/>
    <lineage>
        <taxon>Bacteria</taxon>
        <taxon>Pseudomonadati</taxon>
        <taxon>Pseudomonadota</taxon>
        <taxon>Alphaproteobacteria</taxon>
        <taxon>Sphingomonadales</taxon>
        <taxon>Sphingomonadaceae</taxon>
        <taxon>Sphingomonas</taxon>
    </lineage>
</organism>
<proteinExistence type="predicted"/>
<accession>A0A7X5UW87</accession>
<dbReference type="EMBL" id="JAASQV010000001">
    <property type="protein sequence ID" value="NIJ63308.1"/>
    <property type="molecule type" value="Genomic_DNA"/>
</dbReference>
<dbReference type="RefSeq" id="WP_167297875.1">
    <property type="nucleotide sequence ID" value="NZ_JAASQV010000001.1"/>
</dbReference>
<dbReference type="SUPFAM" id="SSF49503">
    <property type="entry name" value="Cupredoxins"/>
    <property type="match status" value="1"/>
</dbReference>
<evidence type="ECO:0000313" key="2">
    <source>
        <dbReference type="EMBL" id="NIJ63308.1"/>
    </source>
</evidence>
<dbReference type="Proteomes" id="UP000564677">
    <property type="component" value="Unassembled WGS sequence"/>
</dbReference>
<gene>
    <name evidence="2" type="ORF">FHR20_000239</name>
</gene>